<gene>
    <name evidence="5" type="ORF">TESG_08323</name>
</gene>
<keyword evidence="6" id="KW-1185">Reference proteome</keyword>
<feature type="region of interest" description="Disordered" evidence="3">
    <location>
        <begin position="743"/>
        <end position="782"/>
    </location>
</feature>
<feature type="compositionally biased region" description="Polar residues" evidence="3">
    <location>
        <begin position="1544"/>
        <end position="1555"/>
    </location>
</feature>
<dbReference type="Gene3D" id="2.60.200.40">
    <property type="match status" value="1"/>
</dbReference>
<proteinExistence type="inferred from homology"/>
<comment type="similarity">
    <text evidence="1">Belongs to the putative lipase ROG1 family.</text>
</comment>
<keyword evidence="2" id="KW-0442">Lipid degradation</keyword>
<sequence length="1555" mass="170046">MDGAVQGRVDGVPSAASFSQGHFEWQTRDARSTVPADSIVAIIRHEHKDEDEDSLLYLKHHDEGGESARLETLKLSGLASLPGYSSLCHGRPSHLAASVQLHVIVSTLSGTQKASSFFQQAVKPLLSQLRPEGHYAVHETESAETITRLARTVFLPQALAGIQQTIILMSGDGGLVDLIRVLAEAPAASTLVRPVVCLVPMGTGNGLANSTGLLADSTLGLSRLVRGSPADLPAFCVRFPPGSMYVTDEGRGREPVAAAGVYGVVVVSWGLHASLVADSDTAAYRRFGADRFKMAAQELLQPADGSASHSYSGSLVLVQAKGKEEEEEEEVVVVDRPSHMYVLVTLASQLEKGFTISPASAPLEKQLRIVHFGPVPSERAGELMALAYAGGKHVDQPEVAYAAVEAVRIRVAEPDERWRRVCVDGRIVLLPDQPARRENEQDEAVQEGQLEIRLSQRQFCQLKQEKTARETERSRRRRAREQMLVTPRTYRLSQTPDSGVSLAPEAHPTFRTLRGWSVPPAETRRAAEMLLVHQAGSLKVGEVARYTLTYTPSADRILPTPAQLYVKLRNTAATPLRAAYLHGPYALHVSCRPAAFDPNRKFDQHEVDGLPQFEPNLKPGGAWDAVINVPEQVRSPSTGSTGSAGPSTTKGVTWIIEISSEIIFSSTASVQYELLVGRDAASVELGAPAMANLPPPGQLRDHAKPGPSKNQQRRERPVRVPGVYSESIKLRVDDTASLWNLPPFPSSADSSSSSSSSDTTTSATDGPAENSASQQEQPKKKRKKIHFVLVTHGLHSNLGADMLYLKESIDAAAKHAREEARKRKKSSNGADSTENSEDDEEDVIVRGFPGNAVRTERGIQYLGKRLAKYVQLMTYPDQPYLPLRSKNKLRRPQARQILGDSERHGCRQKEYAYQITSISFIGHSLGGLVQTYAIAYIQKHCPDFFDYIKPVNFVAFASPFLGLSNENPMYVKFALDFGLVGRTGQDLGLAWNAPSKVRSGWEAMIGGLGSDATRTHGQDPGSKPLLRVLPSGAAHEVLKRFRNRTIYSNVVNDGIVPLRTSCLLFLDWRGLERVEKARRENGLVGTVAEWGWAQLTGLNSSARVVARAPSSADDKAQESSSKTGAQSPRLTPRPASGESSPGLPLASQYLQSESDPALASPQMLSPTSSPTSPASPGPVNSFFSFFRPQKKNKGQKIYKRSQTLHTDTQNEETAPTSNPELTAPPVRRGLVRGDSLYDEEDGWYTPPRTTILESAGDVLSPPLPPLEYLIDPSSRPRTIFHDRVYHPDDIPPPPPTRPRTMFRSPSYSMSRSASMENTGSQARASDGSKTPTEAPQKGSSGMKVEEKIARAYHRDLTWRKVLVRLEPDAHNNIIVRRMFANAYGWPVVKHFVDTHFGYTASARESDDLESREERAKPMNVPATDQGEEVIGQHDLPRCQASPDDVTDHRPSSPSGKKPVSQPDASPKVQGSPTFELSKPTPPIERRLSSLSMNSKTSQTDSAQWTDTYLEDDGRDEESAEDDIEHYKKHDGIRASDYLEASTPRPGSSEAQSPVS</sequence>
<dbReference type="SMART" id="SM00046">
    <property type="entry name" value="DAGKc"/>
    <property type="match status" value="1"/>
</dbReference>
<dbReference type="Proteomes" id="UP000009172">
    <property type="component" value="Unassembled WGS sequence"/>
</dbReference>
<feature type="compositionally biased region" description="Acidic residues" evidence="3">
    <location>
        <begin position="1508"/>
        <end position="1523"/>
    </location>
</feature>
<dbReference type="PROSITE" id="PS50146">
    <property type="entry name" value="DAGK"/>
    <property type="match status" value="1"/>
</dbReference>
<dbReference type="PANTHER" id="PTHR12482">
    <property type="entry name" value="LIPASE ROG1-RELATED-RELATED"/>
    <property type="match status" value="1"/>
</dbReference>
<evidence type="ECO:0000256" key="3">
    <source>
        <dbReference type="SAM" id="MobiDB-lite"/>
    </source>
</evidence>
<feature type="compositionally biased region" description="Low complexity" evidence="3">
    <location>
        <begin position="746"/>
        <end position="765"/>
    </location>
</feature>
<dbReference type="InterPro" id="IPR016064">
    <property type="entry name" value="NAD/diacylglycerol_kinase_sf"/>
</dbReference>
<dbReference type="GO" id="GO:0016042">
    <property type="term" value="P:lipid catabolic process"/>
    <property type="evidence" value="ECO:0007669"/>
    <property type="project" value="UniProtKB-KW"/>
</dbReference>
<feature type="compositionally biased region" description="Low complexity" evidence="3">
    <location>
        <begin position="1303"/>
        <end position="1315"/>
    </location>
</feature>
<feature type="region of interest" description="Disordered" evidence="3">
    <location>
        <begin position="818"/>
        <end position="843"/>
    </location>
</feature>
<feature type="region of interest" description="Disordered" evidence="3">
    <location>
        <begin position="688"/>
        <end position="722"/>
    </location>
</feature>
<keyword evidence="2" id="KW-0443">Lipid metabolism</keyword>
<evidence type="ECO:0000259" key="4">
    <source>
        <dbReference type="PROSITE" id="PS50146"/>
    </source>
</evidence>
<dbReference type="InterPro" id="IPR001206">
    <property type="entry name" value="Diacylglycerol_kinase_cat_dom"/>
</dbReference>
<reference evidence="6" key="1">
    <citation type="journal article" date="2012" name="MBio">
        <title>Comparative genome analysis of Trichophyton rubrum and related dermatophytes reveals candidate genes involved in infection.</title>
        <authorList>
            <person name="Martinez D.A."/>
            <person name="Oliver B.G."/>
            <person name="Graeser Y."/>
            <person name="Goldberg J.M."/>
            <person name="Li W."/>
            <person name="Martinez-Rossi N.M."/>
            <person name="Monod M."/>
            <person name="Shelest E."/>
            <person name="Barton R.C."/>
            <person name="Birch E."/>
            <person name="Brakhage A.A."/>
            <person name="Chen Z."/>
            <person name="Gurr S.J."/>
            <person name="Heiman D."/>
            <person name="Heitman J."/>
            <person name="Kosti I."/>
            <person name="Rossi A."/>
            <person name="Saif S."/>
            <person name="Samalova M."/>
            <person name="Saunders C.W."/>
            <person name="Shea T."/>
            <person name="Summerbell R.C."/>
            <person name="Xu J."/>
            <person name="Young S."/>
            <person name="Zeng Q."/>
            <person name="Birren B.W."/>
            <person name="Cuomo C.A."/>
            <person name="White T.C."/>
        </authorList>
    </citation>
    <scope>NUCLEOTIDE SEQUENCE [LARGE SCALE GENOMIC DNA]</scope>
    <source>
        <strain evidence="6">CBS 112818</strain>
    </source>
</reference>
<feature type="compositionally biased region" description="Low complexity" evidence="3">
    <location>
        <begin position="1160"/>
        <end position="1178"/>
    </location>
</feature>
<dbReference type="InterPro" id="IPR044294">
    <property type="entry name" value="Lipase-like"/>
</dbReference>
<dbReference type="EMBL" id="GG698482">
    <property type="protein sequence ID" value="EGD94307.1"/>
    <property type="molecule type" value="Genomic_DNA"/>
</dbReference>
<feature type="domain" description="DAGKc" evidence="4">
    <location>
        <begin position="96"/>
        <end position="241"/>
    </location>
</feature>
<evidence type="ECO:0000313" key="6">
    <source>
        <dbReference type="Proteomes" id="UP000009172"/>
    </source>
</evidence>
<dbReference type="InterPro" id="IPR017438">
    <property type="entry name" value="ATP-NAD_kinase_N"/>
</dbReference>
<feature type="region of interest" description="Disordered" evidence="3">
    <location>
        <begin position="1106"/>
        <end position="1229"/>
    </location>
</feature>
<dbReference type="GO" id="GO:0047372">
    <property type="term" value="F:monoacylglycerol lipase activity"/>
    <property type="evidence" value="ECO:0007669"/>
    <property type="project" value="TreeGrafter"/>
</dbReference>
<dbReference type="Pfam" id="PF00781">
    <property type="entry name" value="DAGK_cat"/>
    <property type="match status" value="1"/>
</dbReference>
<dbReference type="Gene3D" id="3.40.50.10330">
    <property type="entry name" value="Probable inorganic polyphosphate/atp-NAD kinase, domain 1"/>
    <property type="match status" value="1"/>
</dbReference>
<feature type="compositionally biased region" description="Polar residues" evidence="3">
    <location>
        <begin position="1200"/>
        <end position="1220"/>
    </location>
</feature>
<dbReference type="SUPFAM" id="SSF53474">
    <property type="entry name" value="alpha/beta-Hydrolases"/>
    <property type="match status" value="1"/>
</dbReference>
<accession>F2RSK8</accession>
<dbReference type="InterPro" id="IPR029058">
    <property type="entry name" value="AB_hydrolase_fold"/>
</dbReference>
<dbReference type="Pfam" id="PF05057">
    <property type="entry name" value="DUF676"/>
    <property type="match status" value="2"/>
</dbReference>
<evidence type="ECO:0000256" key="2">
    <source>
        <dbReference type="ARBA" id="ARBA00022963"/>
    </source>
</evidence>
<feature type="region of interest" description="Disordered" evidence="3">
    <location>
        <begin position="1283"/>
        <end position="1345"/>
    </location>
</feature>
<dbReference type="OrthoDB" id="5368485at2759"/>
<dbReference type="PANTHER" id="PTHR12482:SF62">
    <property type="entry name" value="LIPASE ROG1-RELATED"/>
    <property type="match status" value="1"/>
</dbReference>
<feature type="compositionally biased region" description="Polar residues" evidence="3">
    <location>
        <begin position="1488"/>
        <end position="1506"/>
    </location>
</feature>
<dbReference type="SUPFAM" id="SSF111331">
    <property type="entry name" value="NAD kinase/diacylglycerol kinase-like"/>
    <property type="match status" value="1"/>
</dbReference>
<evidence type="ECO:0000256" key="1">
    <source>
        <dbReference type="ARBA" id="ARBA00007920"/>
    </source>
</evidence>
<feature type="compositionally biased region" description="Polar residues" evidence="3">
    <location>
        <begin position="1118"/>
        <end position="1129"/>
    </location>
</feature>
<feature type="compositionally biased region" description="Polar residues" evidence="3">
    <location>
        <begin position="1316"/>
        <end position="1339"/>
    </location>
</feature>
<protein>
    <recommendedName>
        <fullName evidence="4">DAGKc domain-containing protein</fullName>
    </recommendedName>
</protein>
<name>F2RSK8_TRIT1</name>
<dbReference type="HOGENOM" id="CLU_238899_0_0_1"/>
<dbReference type="InterPro" id="IPR007751">
    <property type="entry name" value="DUF676_lipase-like"/>
</dbReference>
<organism evidence="5 6">
    <name type="scientific">Trichophyton tonsurans (strain CBS 112818)</name>
    <name type="common">Scalp ringworm fungus</name>
    <dbReference type="NCBI Taxonomy" id="647933"/>
    <lineage>
        <taxon>Eukaryota</taxon>
        <taxon>Fungi</taxon>
        <taxon>Dikarya</taxon>
        <taxon>Ascomycota</taxon>
        <taxon>Pezizomycotina</taxon>
        <taxon>Eurotiomycetes</taxon>
        <taxon>Eurotiomycetidae</taxon>
        <taxon>Onygenales</taxon>
        <taxon>Arthrodermataceae</taxon>
        <taxon>Trichophyton</taxon>
    </lineage>
</organism>
<feature type="compositionally biased region" description="Basic residues" evidence="3">
    <location>
        <begin position="1188"/>
        <end position="1199"/>
    </location>
</feature>
<dbReference type="GO" id="GO:0016301">
    <property type="term" value="F:kinase activity"/>
    <property type="evidence" value="ECO:0007669"/>
    <property type="project" value="InterPro"/>
</dbReference>
<feature type="compositionally biased region" description="Basic and acidic residues" evidence="3">
    <location>
        <begin position="1524"/>
        <end position="1533"/>
    </location>
</feature>
<feature type="region of interest" description="Disordered" evidence="3">
    <location>
        <begin position="1402"/>
        <end position="1555"/>
    </location>
</feature>
<evidence type="ECO:0000313" key="5">
    <source>
        <dbReference type="EMBL" id="EGD94307.1"/>
    </source>
</evidence>